<accession>A0A4Z2H2M5</accession>
<dbReference type="EMBL" id="SRLO01000350">
    <property type="protein sequence ID" value="TNN59710.1"/>
    <property type="molecule type" value="Genomic_DNA"/>
</dbReference>
<reference evidence="1 2" key="1">
    <citation type="submission" date="2019-03" db="EMBL/GenBank/DDBJ databases">
        <title>First draft genome of Liparis tanakae, snailfish: a comprehensive survey of snailfish specific genes.</title>
        <authorList>
            <person name="Kim W."/>
            <person name="Song I."/>
            <person name="Jeong J.-H."/>
            <person name="Kim D."/>
            <person name="Kim S."/>
            <person name="Ryu S."/>
            <person name="Song J.Y."/>
            <person name="Lee S.K."/>
        </authorList>
    </citation>
    <scope>NUCLEOTIDE SEQUENCE [LARGE SCALE GENOMIC DNA]</scope>
    <source>
        <tissue evidence="1">Muscle</tissue>
    </source>
</reference>
<gene>
    <name evidence="1" type="ORF">EYF80_030081</name>
</gene>
<dbReference type="Proteomes" id="UP000314294">
    <property type="component" value="Unassembled WGS sequence"/>
</dbReference>
<evidence type="ECO:0000313" key="1">
    <source>
        <dbReference type="EMBL" id="TNN59710.1"/>
    </source>
</evidence>
<name>A0A4Z2H2M5_9TELE</name>
<dbReference type="AlphaFoldDB" id="A0A4Z2H2M5"/>
<sequence length="95" mass="9821">MGSLFTGGMQVVGSASGLASGSGGGGRGFLGMQNDASLISRAVRIRAIRVEVKCTVRSSAMGMFILTNRWRGRSAAGTDKQRGTHAAPRGLLLLL</sequence>
<organism evidence="1 2">
    <name type="scientific">Liparis tanakae</name>
    <name type="common">Tanaka's snailfish</name>
    <dbReference type="NCBI Taxonomy" id="230148"/>
    <lineage>
        <taxon>Eukaryota</taxon>
        <taxon>Metazoa</taxon>
        <taxon>Chordata</taxon>
        <taxon>Craniata</taxon>
        <taxon>Vertebrata</taxon>
        <taxon>Euteleostomi</taxon>
        <taxon>Actinopterygii</taxon>
        <taxon>Neopterygii</taxon>
        <taxon>Teleostei</taxon>
        <taxon>Neoteleostei</taxon>
        <taxon>Acanthomorphata</taxon>
        <taxon>Eupercaria</taxon>
        <taxon>Perciformes</taxon>
        <taxon>Cottioidei</taxon>
        <taxon>Cottales</taxon>
        <taxon>Liparidae</taxon>
        <taxon>Liparis</taxon>
    </lineage>
</organism>
<proteinExistence type="predicted"/>
<evidence type="ECO:0000313" key="2">
    <source>
        <dbReference type="Proteomes" id="UP000314294"/>
    </source>
</evidence>
<protein>
    <submittedName>
        <fullName evidence="1">Uncharacterized protein</fullName>
    </submittedName>
</protein>
<keyword evidence="2" id="KW-1185">Reference proteome</keyword>
<comment type="caution">
    <text evidence="1">The sequence shown here is derived from an EMBL/GenBank/DDBJ whole genome shotgun (WGS) entry which is preliminary data.</text>
</comment>